<evidence type="ECO:0000313" key="3">
    <source>
        <dbReference type="EMBL" id="KAK7291258.1"/>
    </source>
</evidence>
<dbReference type="Gene3D" id="3.80.10.10">
    <property type="entry name" value="Ribonuclease Inhibitor"/>
    <property type="match status" value="2"/>
</dbReference>
<dbReference type="SUPFAM" id="SSF52058">
    <property type="entry name" value="L domain-like"/>
    <property type="match status" value="1"/>
</dbReference>
<dbReference type="Proteomes" id="UP001372338">
    <property type="component" value="Unassembled WGS sequence"/>
</dbReference>
<keyword evidence="1" id="KW-0611">Plant defense</keyword>
<name>A0AAN9PA81_CROPI</name>
<proteinExistence type="predicted"/>
<evidence type="ECO:0000313" key="4">
    <source>
        <dbReference type="Proteomes" id="UP001372338"/>
    </source>
</evidence>
<comment type="caution">
    <text evidence="3">The sequence shown here is derived from an EMBL/GenBank/DDBJ whole genome shotgun (WGS) entry which is preliminary data.</text>
</comment>
<feature type="domain" description="Disease resistance protein RPS4B/Roq1-like leucine-rich repeats" evidence="2">
    <location>
        <begin position="136"/>
        <end position="210"/>
    </location>
</feature>
<evidence type="ECO:0000256" key="1">
    <source>
        <dbReference type="ARBA" id="ARBA00022821"/>
    </source>
</evidence>
<dbReference type="PANTHER" id="PTHR11017:SF455">
    <property type="entry name" value="NB-ARC DOMAIN PROTEIN"/>
    <property type="match status" value="1"/>
</dbReference>
<dbReference type="InterPro" id="IPR032675">
    <property type="entry name" value="LRR_dom_sf"/>
</dbReference>
<organism evidence="3 4">
    <name type="scientific">Crotalaria pallida</name>
    <name type="common">Smooth rattlebox</name>
    <name type="synonym">Crotalaria striata</name>
    <dbReference type="NCBI Taxonomy" id="3830"/>
    <lineage>
        <taxon>Eukaryota</taxon>
        <taxon>Viridiplantae</taxon>
        <taxon>Streptophyta</taxon>
        <taxon>Embryophyta</taxon>
        <taxon>Tracheophyta</taxon>
        <taxon>Spermatophyta</taxon>
        <taxon>Magnoliopsida</taxon>
        <taxon>eudicotyledons</taxon>
        <taxon>Gunneridae</taxon>
        <taxon>Pentapetalae</taxon>
        <taxon>rosids</taxon>
        <taxon>fabids</taxon>
        <taxon>Fabales</taxon>
        <taxon>Fabaceae</taxon>
        <taxon>Papilionoideae</taxon>
        <taxon>50 kb inversion clade</taxon>
        <taxon>genistoids sensu lato</taxon>
        <taxon>core genistoids</taxon>
        <taxon>Crotalarieae</taxon>
        <taxon>Crotalaria</taxon>
    </lineage>
</organism>
<dbReference type="EMBL" id="JAYWIO010000001">
    <property type="protein sequence ID" value="KAK7291258.1"/>
    <property type="molecule type" value="Genomic_DNA"/>
</dbReference>
<sequence length="473" mass="54296">MKNLRILIIQNATFSSGPLHLPNSLRVLDWRYYRSVSLPTSFNPKELKILKLPTGWLKLLQPVQRFESLWSINFEDCIFLTELPSLSGVSSLRHLCLDYCTNLIRIDDSVGFLDNLVSLSAKGCTQLEILVPCINLPSLEVLDLEGCSSLKRFPQVLGKMDKMREIHLNYTGIEELPFSIINLIWLEHLCLTGCWRLQQLPSSIHTLPKLEVITGFPGTRYRLFEEKEKDDYSKSSEISQGVMVIVDDCRKTGGRTRLDVYYERTSPHNVVQVCTPNPFEHPNFELLFKDLIDLPYPQCVEGSMINSRRSSTCFMFRNKFPKITLCCAGGTGWISSNRVFSFKMNVLINGTEQFSSSCTYIATSNLMSSSTQILVCGLECKVEGCVFSECEWNEAEIICELEYPIPCDYEIDMWEESFDGYMRWTRVYVAKEGNNIEDIKFRNASIEKRIRSVVFAILVAKRLQRSCSSRRLQ</sequence>
<dbReference type="InterPro" id="IPR058546">
    <property type="entry name" value="RPS4B/Roq1-like_LRR"/>
</dbReference>
<evidence type="ECO:0000259" key="2">
    <source>
        <dbReference type="Pfam" id="PF23286"/>
    </source>
</evidence>
<dbReference type="InterPro" id="IPR044974">
    <property type="entry name" value="Disease_R_plants"/>
</dbReference>
<keyword evidence="4" id="KW-1185">Reference proteome</keyword>
<reference evidence="3 4" key="1">
    <citation type="submission" date="2024-01" db="EMBL/GenBank/DDBJ databases">
        <title>The genomes of 5 underutilized Papilionoideae crops provide insights into root nodulation and disease resistanc.</title>
        <authorList>
            <person name="Yuan L."/>
        </authorList>
    </citation>
    <scope>NUCLEOTIDE SEQUENCE [LARGE SCALE GENOMIC DNA]</scope>
    <source>
        <strain evidence="3">ZHUSHIDOU_FW_LH</strain>
        <tissue evidence="3">Leaf</tissue>
    </source>
</reference>
<protein>
    <recommendedName>
        <fullName evidence="2">Disease resistance protein RPS4B/Roq1-like leucine-rich repeats domain-containing protein</fullName>
    </recommendedName>
</protein>
<accession>A0AAN9PA81</accession>
<dbReference type="Pfam" id="PF23286">
    <property type="entry name" value="LRR_13"/>
    <property type="match status" value="1"/>
</dbReference>
<gene>
    <name evidence="3" type="ORF">RIF29_06250</name>
</gene>
<dbReference type="GO" id="GO:0006952">
    <property type="term" value="P:defense response"/>
    <property type="evidence" value="ECO:0007669"/>
    <property type="project" value="InterPro"/>
</dbReference>
<dbReference type="PANTHER" id="PTHR11017">
    <property type="entry name" value="LEUCINE-RICH REPEAT-CONTAINING PROTEIN"/>
    <property type="match status" value="1"/>
</dbReference>
<dbReference type="AlphaFoldDB" id="A0AAN9PA81"/>